<dbReference type="InterPro" id="IPR010432">
    <property type="entry name" value="RDD"/>
</dbReference>
<evidence type="ECO:0000256" key="6">
    <source>
        <dbReference type="SAM" id="Phobius"/>
    </source>
</evidence>
<reference evidence="8 9" key="1">
    <citation type="submission" date="2019-11" db="EMBL/GenBank/DDBJ databases">
        <title>Draft genome sequences of five Paenibacillus species of dairy origin.</title>
        <authorList>
            <person name="Olajide A.M."/>
            <person name="Chen S."/>
            <person name="Lapointe G."/>
        </authorList>
    </citation>
    <scope>NUCLEOTIDE SEQUENCE [LARGE SCALE GENOMIC DNA]</scope>
    <source>
        <strain evidence="8 9">12CR55</strain>
    </source>
</reference>
<dbReference type="Pfam" id="PF06271">
    <property type="entry name" value="RDD"/>
    <property type="match status" value="1"/>
</dbReference>
<dbReference type="Proteomes" id="UP000447876">
    <property type="component" value="Unassembled WGS sequence"/>
</dbReference>
<keyword evidence="4 6" id="KW-1133">Transmembrane helix</keyword>
<comment type="caution">
    <text evidence="8">The sequence shown here is derived from an EMBL/GenBank/DDBJ whole genome shotgun (WGS) entry which is preliminary data.</text>
</comment>
<feature type="transmembrane region" description="Helical" evidence="6">
    <location>
        <begin position="53"/>
        <end position="73"/>
    </location>
</feature>
<dbReference type="PANTHER" id="PTHR36115:SF9">
    <property type="entry name" value="LMO1584 PROTEIN"/>
    <property type="match status" value="1"/>
</dbReference>
<dbReference type="PANTHER" id="PTHR36115">
    <property type="entry name" value="PROLINE-RICH ANTIGEN HOMOLOG-RELATED"/>
    <property type="match status" value="1"/>
</dbReference>
<evidence type="ECO:0000256" key="4">
    <source>
        <dbReference type="ARBA" id="ARBA00022989"/>
    </source>
</evidence>
<feature type="domain" description="RDD" evidence="7">
    <location>
        <begin position="2"/>
        <end position="141"/>
    </location>
</feature>
<evidence type="ECO:0000259" key="7">
    <source>
        <dbReference type="Pfam" id="PF06271"/>
    </source>
</evidence>
<dbReference type="GO" id="GO:0005886">
    <property type="term" value="C:plasma membrane"/>
    <property type="evidence" value="ECO:0007669"/>
    <property type="project" value="UniProtKB-SubCell"/>
</dbReference>
<dbReference type="EMBL" id="WNZW01000001">
    <property type="protein sequence ID" value="MUG44339.1"/>
    <property type="molecule type" value="Genomic_DNA"/>
</dbReference>
<keyword evidence="5 6" id="KW-0472">Membrane</keyword>
<dbReference type="RefSeq" id="WP_155609733.1">
    <property type="nucleotide sequence ID" value="NZ_WNZW01000001.1"/>
</dbReference>
<gene>
    <name evidence="8" type="ORF">GNP95_04925</name>
</gene>
<dbReference type="OrthoDB" id="9793824at2"/>
<proteinExistence type="predicted"/>
<feature type="transmembrane region" description="Helical" evidence="6">
    <location>
        <begin position="109"/>
        <end position="128"/>
    </location>
</feature>
<evidence type="ECO:0000313" key="9">
    <source>
        <dbReference type="Proteomes" id="UP000447876"/>
    </source>
</evidence>
<evidence type="ECO:0000256" key="3">
    <source>
        <dbReference type="ARBA" id="ARBA00022692"/>
    </source>
</evidence>
<keyword evidence="3 6" id="KW-0812">Transmembrane</keyword>
<comment type="subcellular location">
    <subcellularLocation>
        <location evidence="1">Cell membrane</location>
        <topology evidence="1">Multi-pass membrane protein</topology>
    </subcellularLocation>
</comment>
<sequence length="171" mass="19382">MYAGFWKRLCASILDYIIIYVLAFALAFLELIFDMLVGVGKGLILLDSRVFEIVYSTIRIAAAFSVPWLYYAILESSKLQGTFGKKALGIIVVDQNYERVSFGRATARFWSRILSFLTIYVGYIMAAFTQRKQALHDIIAKTYVVDKKVLELSKGNPELYLNGVHMEGQQA</sequence>
<dbReference type="AlphaFoldDB" id="A0A7X3CM09"/>
<organism evidence="8 9">
    <name type="scientific">Paenibacillus woosongensis</name>
    <dbReference type="NCBI Taxonomy" id="307580"/>
    <lineage>
        <taxon>Bacteria</taxon>
        <taxon>Bacillati</taxon>
        <taxon>Bacillota</taxon>
        <taxon>Bacilli</taxon>
        <taxon>Bacillales</taxon>
        <taxon>Paenibacillaceae</taxon>
        <taxon>Paenibacillus</taxon>
    </lineage>
</organism>
<protein>
    <submittedName>
        <fullName evidence="8">RDD family protein</fullName>
    </submittedName>
</protein>
<evidence type="ECO:0000256" key="5">
    <source>
        <dbReference type="ARBA" id="ARBA00023136"/>
    </source>
</evidence>
<evidence type="ECO:0000256" key="2">
    <source>
        <dbReference type="ARBA" id="ARBA00022475"/>
    </source>
</evidence>
<name>A0A7X3CM09_9BACL</name>
<evidence type="ECO:0000256" key="1">
    <source>
        <dbReference type="ARBA" id="ARBA00004651"/>
    </source>
</evidence>
<evidence type="ECO:0000313" key="8">
    <source>
        <dbReference type="EMBL" id="MUG44339.1"/>
    </source>
</evidence>
<dbReference type="InterPro" id="IPR051791">
    <property type="entry name" value="Pra-immunoreactive"/>
</dbReference>
<accession>A0A7X3CM09</accession>
<feature type="transmembrane region" description="Helical" evidence="6">
    <location>
        <begin position="12"/>
        <end position="33"/>
    </location>
</feature>
<keyword evidence="2" id="KW-1003">Cell membrane</keyword>